<dbReference type="InterPro" id="IPR023401">
    <property type="entry name" value="ODC_N"/>
</dbReference>
<comment type="caution">
    <text evidence="1">The sequence shown here is derived from an EMBL/GenBank/DDBJ whole genome shotgun (WGS) entry which is preliminary data.</text>
</comment>
<name>A0ABW9IM43_STRGJ</name>
<dbReference type="PANTHER" id="PTHR13812">
    <property type="entry name" value="KETIMINE REDUCTASE MU-CRYSTALLIN"/>
    <property type="match status" value="1"/>
</dbReference>
<evidence type="ECO:0000313" key="1">
    <source>
        <dbReference type="EMBL" id="MFM9648735.1"/>
    </source>
</evidence>
<dbReference type="EMBL" id="JBJVNE010000010">
    <property type="protein sequence ID" value="MFM9648735.1"/>
    <property type="molecule type" value="Genomic_DNA"/>
</dbReference>
<dbReference type="RefSeq" id="WP_373314860.1">
    <property type="nucleotide sequence ID" value="NZ_BMVS01000005.1"/>
</dbReference>
<organism evidence="1 2">
    <name type="scientific">Streptomyces galilaeus</name>
    <dbReference type="NCBI Taxonomy" id="33899"/>
    <lineage>
        <taxon>Bacteria</taxon>
        <taxon>Bacillati</taxon>
        <taxon>Actinomycetota</taxon>
        <taxon>Actinomycetes</taxon>
        <taxon>Kitasatosporales</taxon>
        <taxon>Streptomycetaceae</taxon>
        <taxon>Streptomyces</taxon>
    </lineage>
</organism>
<evidence type="ECO:0000313" key="2">
    <source>
        <dbReference type="Proteomes" id="UP001631993"/>
    </source>
</evidence>
<keyword evidence="2" id="KW-1185">Reference proteome</keyword>
<dbReference type="Gene3D" id="3.30.1780.10">
    <property type="entry name" value="ornithine cyclodeaminase, domain 1"/>
    <property type="match status" value="1"/>
</dbReference>
<accession>A0ABW9IM43</accession>
<reference evidence="1 2" key="1">
    <citation type="submission" date="2024-12" db="EMBL/GenBank/DDBJ databases">
        <title>Forecasting of Potato common scab and diversities of Pathogenic streptomyces spp. in china.</title>
        <authorList>
            <person name="Handique U."/>
            <person name="Wu J."/>
        </authorList>
    </citation>
    <scope>NUCLEOTIDE SEQUENCE [LARGE SCALE GENOMIC DNA]</scope>
    <source>
        <strain evidence="1 2">ZRIMU1585</strain>
    </source>
</reference>
<dbReference type="PIRSF" id="PIRSF001439">
    <property type="entry name" value="CryM"/>
    <property type="match status" value="1"/>
</dbReference>
<dbReference type="NCBIfam" id="TIGR03944">
    <property type="entry name" value="dehyd_SbnB_fam"/>
    <property type="match status" value="1"/>
</dbReference>
<dbReference type="GeneID" id="93764054"/>
<dbReference type="PANTHER" id="PTHR13812:SF19">
    <property type="entry name" value="KETIMINE REDUCTASE MU-CRYSTALLIN"/>
    <property type="match status" value="1"/>
</dbReference>
<dbReference type="InterPro" id="IPR023866">
    <property type="entry name" value="SbnB"/>
</dbReference>
<dbReference type="Proteomes" id="UP001631993">
    <property type="component" value="Unassembled WGS sequence"/>
</dbReference>
<dbReference type="InterPro" id="IPR003462">
    <property type="entry name" value="ODC_Mu_crystall"/>
</dbReference>
<dbReference type="Pfam" id="PF02423">
    <property type="entry name" value="OCD_Mu_crystall"/>
    <property type="match status" value="1"/>
</dbReference>
<sequence>MTPTTRTLTEGSPVFEFSVVGGTTAREVIARSRPEIVREVRSTYLAHDDGDSVNPDSYFLRFPDKPDARIIALPAYLGGEHDVAGIKWIGSFPQNIADGIPRASAALLLNDYATGYPFALLEASQISAARTAASAVLAAEQLSGSRTAGHLSVIGGGIIARNILEFFAAQGWEFGGVTVHDKVPEYAEALAAHSQDHLGYRTSTTASLEVALLQADIVVFATTASEPYVLDAGAFASGQVVLNISLRDIGPELINDAYNVVDDIDHCLKANTSPHLAEQKYGHRDFITGTLAQHIRGQVSTGTDKPVIFSPFGLGVLDLAVGLHVYREARAAGEAVAIDGFFGETTRWPTRPPQHG</sequence>
<dbReference type="Gene3D" id="3.40.50.720">
    <property type="entry name" value="NAD(P)-binding Rossmann-like Domain"/>
    <property type="match status" value="1"/>
</dbReference>
<dbReference type="SUPFAM" id="SSF51735">
    <property type="entry name" value="NAD(P)-binding Rossmann-fold domains"/>
    <property type="match status" value="1"/>
</dbReference>
<gene>
    <name evidence="1" type="primary">sbnB</name>
    <name evidence="1" type="ORF">ACKI1S_21550</name>
</gene>
<protein>
    <submittedName>
        <fullName evidence="1">2,3-diaminopropionate biosynthesis protein SbnB</fullName>
    </submittedName>
</protein>
<proteinExistence type="predicted"/>
<dbReference type="InterPro" id="IPR036291">
    <property type="entry name" value="NAD(P)-bd_dom_sf"/>
</dbReference>